<sequence length="70" mass="8092">MEKNPQKRQCSYTKAFGELGTFKAMESTECSCGRGLQDIRHVLLHCTNQAGPRMRHLTQGSRRELDYRAY</sequence>
<accession>A0A1L9VTW4</accession>
<organism evidence="1 2">
    <name type="scientific">Aspergillus glaucus CBS 516.65</name>
    <dbReference type="NCBI Taxonomy" id="1160497"/>
    <lineage>
        <taxon>Eukaryota</taxon>
        <taxon>Fungi</taxon>
        <taxon>Dikarya</taxon>
        <taxon>Ascomycota</taxon>
        <taxon>Pezizomycotina</taxon>
        <taxon>Eurotiomycetes</taxon>
        <taxon>Eurotiomycetidae</taxon>
        <taxon>Eurotiales</taxon>
        <taxon>Aspergillaceae</taxon>
        <taxon>Aspergillus</taxon>
        <taxon>Aspergillus subgen. Aspergillus</taxon>
    </lineage>
</organism>
<dbReference type="AlphaFoldDB" id="A0A1L9VTW4"/>
<evidence type="ECO:0000313" key="2">
    <source>
        <dbReference type="Proteomes" id="UP000184300"/>
    </source>
</evidence>
<keyword evidence="2" id="KW-1185">Reference proteome</keyword>
<dbReference type="RefSeq" id="XP_022404050.1">
    <property type="nucleotide sequence ID" value="XM_022545906.1"/>
</dbReference>
<dbReference type="VEuPathDB" id="FungiDB:ASPGLDRAFT_43903"/>
<reference evidence="2" key="1">
    <citation type="journal article" date="2017" name="Genome Biol.">
        <title>Comparative genomics reveals high biological diversity and specific adaptations in the industrially and medically important fungal genus Aspergillus.</title>
        <authorList>
            <person name="de Vries R.P."/>
            <person name="Riley R."/>
            <person name="Wiebenga A."/>
            <person name="Aguilar-Osorio G."/>
            <person name="Amillis S."/>
            <person name="Uchima C.A."/>
            <person name="Anderluh G."/>
            <person name="Asadollahi M."/>
            <person name="Askin M."/>
            <person name="Barry K."/>
            <person name="Battaglia E."/>
            <person name="Bayram O."/>
            <person name="Benocci T."/>
            <person name="Braus-Stromeyer S.A."/>
            <person name="Caldana C."/>
            <person name="Canovas D."/>
            <person name="Cerqueira G.C."/>
            <person name="Chen F."/>
            <person name="Chen W."/>
            <person name="Choi C."/>
            <person name="Clum A."/>
            <person name="Dos Santos R.A."/>
            <person name="Damasio A.R."/>
            <person name="Diallinas G."/>
            <person name="Emri T."/>
            <person name="Fekete E."/>
            <person name="Flipphi M."/>
            <person name="Freyberg S."/>
            <person name="Gallo A."/>
            <person name="Gournas C."/>
            <person name="Habgood R."/>
            <person name="Hainaut M."/>
            <person name="Harispe M.L."/>
            <person name="Henrissat B."/>
            <person name="Hilden K.S."/>
            <person name="Hope R."/>
            <person name="Hossain A."/>
            <person name="Karabika E."/>
            <person name="Karaffa L."/>
            <person name="Karanyi Z."/>
            <person name="Krasevec N."/>
            <person name="Kuo A."/>
            <person name="Kusch H."/>
            <person name="LaButti K."/>
            <person name="Lagendijk E.L."/>
            <person name="Lapidus A."/>
            <person name="Levasseur A."/>
            <person name="Lindquist E."/>
            <person name="Lipzen A."/>
            <person name="Logrieco A.F."/>
            <person name="MacCabe A."/>
            <person name="Maekelae M.R."/>
            <person name="Malavazi I."/>
            <person name="Melin P."/>
            <person name="Meyer V."/>
            <person name="Mielnichuk N."/>
            <person name="Miskei M."/>
            <person name="Molnar A.P."/>
            <person name="Mule G."/>
            <person name="Ngan C.Y."/>
            <person name="Orejas M."/>
            <person name="Orosz E."/>
            <person name="Ouedraogo J.P."/>
            <person name="Overkamp K.M."/>
            <person name="Park H.-S."/>
            <person name="Perrone G."/>
            <person name="Piumi F."/>
            <person name="Punt P.J."/>
            <person name="Ram A.F."/>
            <person name="Ramon A."/>
            <person name="Rauscher S."/>
            <person name="Record E."/>
            <person name="Riano-Pachon D.M."/>
            <person name="Robert V."/>
            <person name="Roehrig J."/>
            <person name="Ruller R."/>
            <person name="Salamov A."/>
            <person name="Salih N.S."/>
            <person name="Samson R.A."/>
            <person name="Sandor E."/>
            <person name="Sanguinetti M."/>
            <person name="Schuetze T."/>
            <person name="Sepcic K."/>
            <person name="Shelest E."/>
            <person name="Sherlock G."/>
            <person name="Sophianopoulou V."/>
            <person name="Squina F.M."/>
            <person name="Sun H."/>
            <person name="Susca A."/>
            <person name="Todd R.B."/>
            <person name="Tsang A."/>
            <person name="Unkles S.E."/>
            <person name="van de Wiele N."/>
            <person name="van Rossen-Uffink D."/>
            <person name="Oliveira J.V."/>
            <person name="Vesth T.C."/>
            <person name="Visser J."/>
            <person name="Yu J.-H."/>
            <person name="Zhou M."/>
            <person name="Andersen M.R."/>
            <person name="Archer D.B."/>
            <person name="Baker S.E."/>
            <person name="Benoit I."/>
            <person name="Brakhage A.A."/>
            <person name="Braus G.H."/>
            <person name="Fischer R."/>
            <person name="Frisvad J.C."/>
            <person name="Goldman G.H."/>
            <person name="Houbraken J."/>
            <person name="Oakley B."/>
            <person name="Pocsi I."/>
            <person name="Scazzocchio C."/>
            <person name="Seiboth B."/>
            <person name="vanKuyk P.A."/>
            <person name="Wortman J."/>
            <person name="Dyer P.S."/>
            <person name="Grigoriev I.V."/>
        </authorList>
    </citation>
    <scope>NUCLEOTIDE SEQUENCE [LARGE SCALE GENOMIC DNA]</scope>
    <source>
        <strain evidence="2">CBS 516.65</strain>
    </source>
</reference>
<dbReference type="GeneID" id="34462167"/>
<evidence type="ECO:0000313" key="1">
    <source>
        <dbReference type="EMBL" id="OJJ87361.1"/>
    </source>
</evidence>
<gene>
    <name evidence="1" type="ORF">ASPGLDRAFT_43903</name>
</gene>
<dbReference type="Proteomes" id="UP000184300">
    <property type="component" value="Unassembled WGS sequence"/>
</dbReference>
<dbReference type="OrthoDB" id="4509585at2759"/>
<proteinExistence type="predicted"/>
<name>A0A1L9VTW4_ASPGL</name>
<protein>
    <submittedName>
        <fullName evidence="1">Uncharacterized protein</fullName>
    </submittedName>
</protein>
<dbReference type="EMBL" id="KV878891">
    <property type="protein sequence ID" value="OJJ87361.1"/>
    <property type="molecule type" value="Genomic_DNA"/>
</dbReference>
<feature type="non-terminal residue" evidence="1">
    <location>
        <position position="70"/>
    </location>
</feature>